<protein>
    <recommendedName>
        <fullName evidence="2">Bacteriophage T5 Orf172 DNA-binding domain-containing protein</fullName>
    </recommendedName>
</protein>
<feature type="transmembrane region" description="Helical" evidence="1">
    <location>
        <begin position="147"/>
        <end position="167"/>
    </location>
</feature>
<feature type="transmembrane region" description="Helical" evidence="1">
    <location>
        <begin position="173"/>
        <end position="193"/>
    </location>
</feature>
<gene>
    <name evidence="3" type="ORF">GCM10011611_41160</name>
</gene>
<dbReference type="AlphaFoldDB" id="A0A8J2YXV2"/>
<comment type="caution">
    <text evidence="3">The sequence shown here is derived from an EMBL/GenBank/DDBJ whole genome shotgun (WGS) entry which is preliminary data.</text>
</comment>
<dbReference type="Pfam" id="PF13455">
    <property type="entry name" value="MUG113"/>
    <property type="match status" value="1"/>
</dbReference>
<dbReference type="InterPro" id="IPR018306">
    <property type="entry name" value="Phage_T5_Orf172_DNA-bd"/>
</dbReference>
<name>A0A8J2YXV2_9PROT</name>
<keyword evidence="4" id="KW-1185">Reference proteome</keyword>
<evidence type="ECO:0000313" key="4">
    <source>
        <dbReference type="Proteomes" id="UP000646365"/>
    </source>
</evidence>
<keyword evidence="1" id="KW-0472">Membrane</keyword>
<keyword evidence="1" id="KW-0812">Transmembrane</keyword>
<dbReference type="SMART" id="SM00974">
    <property type="entry name" value="T5orf172"/>
    <property type="match status" value="1"/>
</dbReference>
<proteinExistence type="predicted"/>
<reference evidence="3" key="2">
    <citation type="submission" date="2020-09" db="EMBL/GenBank/DDBJ databases">
        <authorList>
            <person name="Sun Q."/>
            <person name="Zhou Y."/>
        </authorList>
    </citation>
    <scope>NUCLEOTIDE SEQUENCE</scope>
    <source>
        <strain evidence="3">CGMCC 1.15725</strain>
    </source>
</reference>
<evidence type="ECO:0000256" key="1">
    <source>
        <dbReference type="SAM" id="Phobius"/>
    </source>
</evidence>
<feature type="domain" description="Bacteriophage T5 Orf172 DNA-binding" evidence="2">
    <location>
        <begin position="24"/>
        <end position="103"/>
    </location>
</feature>
<sequence length="218" mass="24150">MGRMATVEKPHAGYVYVLRPQVLIDGKRIIKIGSTTRSVAERVRELENRSSVAFEAIYSIWVDDARALELQLHARYANHRMVGGSVGFYHLLPEDVIPDIEAIAAGHGGTSFKEAHADKRSAPAKKAGPRRKIAAPRVKASLEIASYIIWFLATMLLGFGAILYAPVEIPREFEVYAVGASLIVAAIVARVILVSAKRLIEICFFSHRFSPAMREKEH</sequence>
<reference evidence="3" key="1">
    <citation type="journal article" date="2014" name="Int. J. Syst. Evol. Microbiol.">
        <title>Complete genome sequence of Corynebacterium casei LMG S-19264T (=DSM 44701T), isolated from a smear-ripened cheese.</title>
        <authorList>
            <consortium name="US DOE Joint Genome Institute (JGI-PGF)"/>
            <person name="Walter F."/>
            <person name="Albersmeier A."/>
            <person name="Kalinowski J."/>
            <person name="Ruckert C."/>
        </authorList>
    </citation>
    <scope>NUCLEOTIDE SEQUENCE</scope>
    <source>
        <strain evidence="3">CGMCC 1.15725</strain>
    </source>
</reference>
<accession>A0A8J2YXV2</accession>
<organism evidence="3 4">
    <name type="scientific">Aliidongia dinghuensis</name>
    <dbReference type="NCBI Taxonomy" id="1867774"/>
    <lineage>
        <taxon>Bacteria</taxon>
        <taxon>Pseudomonadati</taxon>
        <taxon>Pseudomonadota</taxon>
        <taxon>Alphaproteobacteria</taxon>
        <taxon>Rhodospirillales</taxon>
        <taxon>Dongiaceae</taxon>
        <taxon>Aliidongia</taxon>
    </lineage>
</organism>
<evidence type="ECO:0000313" key="3">
    <source>
        <dbReference type="EMBL" id="GGF30859.1"/>
    </source>
</evidence>
<dbReference type="Proteomes" id="UP000646365">
    <property type="component" value="Unassembled WGS sequence"/>
</dbReference>
<dbReference type="EMBL" id="BMJQ01000011">
    <property type="protein sequence ID" value="GGF30859.1"/>
    <property type="molecule type" value="Genomic_DNA"/>
</dbReference>
<keyword evidence="1" id="KW-1133">Transmembrane helix</keyword>
<evidence type="ECO:0000259" key="2">
    <source>
        <dbReference type="SMART" id="SM00974"/>
    </source>
</evidence>